<evidence type="ECO:0000313" key="2">
    <source>
        <dbReference type="Proteomes" id="UP000799291"/>
    </source>
</evidence>
<proteinExistence type="predicted"/>
<dbReference type="EMBL" id="MU005575">
    <property type="protein sequence ID" value="KAF2687034.1"/>
    <property type="molecule type" value="Genomic_DNA"/>
</dbReference>
<name>A0A6G1J8Z9_9PLEO</name>
<dbReference type="AlphaFoldDB" id="A0A6G1J8Z9"/>
<dbReference type="Proteomes" id="UP000799291">
    <property type="component" value="Unassembled WGS sequence"/>
</dbReference>
<organism evidence="1 2">
    <name type="scientific">Lentithecium fluviatile CBS 122367</name>
    <dbReference type="NCBI Taxonomy" id="1168545"/>
    <lineage>
        <taxon>Eukaryota</taxon>
        <taxon>Fungi</taxon>
        <taxon>Dikarya</taxon>
        <taxon>Ascomycota</taxon>
        <taxon>Pezizomycotina</taxon>
        <taxon>Dothideomycetes</taxon>
        <taxon>Pleosporomycetidae</taxon>
        <taxon>Pleosporales</taxon>
        <taxon>Massarineae</taxon>
        <taxon>Lentitheciaceae</taxon>
        <taxon>Lentithecium</taxon>
    </lineage>
</organism>
<accession>A0A6G1J8Z9</accession>
<protein>
    <submittedName>
        <fullName evidence="1">Uncharacterized protein</fullName>
    </submittedName>
</protein>
<sequence>MEPFPRKVKVPKSLCTQVRITECLDIRRTQLFLLDSFTTSHVGAEYRADFPVRTSSAVRRTPVLRHRPMSCAHDDNLLARLFWRDASLVFPCQRFSQMRWAERWRE</sequence>
<evidence type="ECO:0000313" key="1">
    <source>
        <dbReference type="EMBL" id="KAF2687034.1"/>
    </source>
</evidence>
<keyword evidence="2" id="KW-1185">Reference proteome</keyword>
<reference evidence="1" key="1">
    <citation type="journal article" date="2020" name="Stud. Mycol.">
        <title>101 Dothideomycetes genomes: a test case for predicting lifestyles and emergence of pathogens.</title>
        <authorList>
            <person name="Haridas S."/>
            <person name="Albert R."/>
            <person name="Binder M."/>
            <person name="Bloem J."/>
            <person name="Labutti K."/>
            <person name="Salamov A."/>
            <person name="Andreopoulos B."/>
            <person name="Baker S."/>
            <person name="Barry K."/>
            <person name="Bills G."/>
            <person name="Bluhm B."/>
            <person name="Cannon C."/>
            <person name="Castanera R."/>
            <person name="Culley D."/>
            <person name="Daum C."/>
            <person name="Ezra D."/>
            <person name="Gonzalez J."/>
            <person name="Henrissat B."/>
            <person name="Kuo A."/>
            <person name="Liang C."/>
            <person name="Lipzen A."/>
            <person name="Lutzoni F."/>
            <person name="Magnuson J."/>
            <person name="Mondo S."/>
            <person name="Nolan M."/>
            <person name="Ohm R."/>
            <person name="Pangilinan J."/>
            <person name="Park H.-J."/>
            <person name="Ramirez L."/>
            <person name="Alfaro M."/>
            <person name="Sun H."/>
            <person name="Tritt A."/>
            <person name="Yoshinaga Y."/>
            <person name="Zwiers L.-H."/>
            <person name="Turgeon B."/>
            <person name="Goodwin S."/>
            <person name="Spatafora J."/>
            <person name="Crous P."/>
            <person name="Grigoriev I."/>
        </authorList>
    </citation>
    <scope>NUCLEOTIDE SEQUENCE</scope>
    <source>
        <strain evidence="1">CBS 122367</strain>
    </source>
</reference>
<gene>
    <name evidence="1" type="ORF">K458DRAFT_184892</name>
</gene>